<accession>A0AAE9AD20</accession>
<organism evidence="2 3">
    <name type="scientific">Caenorhabditis briggsae</name>
    <dbReference type="NCBI Taxonomy" id="6238"/>
    <lineage>
        <taxon>Eukaryota</taxon>
        <taxon>Metazoa</taxon>
        <taxon>Ecdysozoa</taxon>
        <taxon>Nematoda</taxon>
        <taxon>Chromadorea</taxon>
        <taxon>Rhabditida</taxon>
        <taxon>Rhabditina</taxon>
        <taxon>Rhabditomorpha</taxon>
        <taxon>Rhabditoidea</taxon>
        <taxon>Rhabditidae</taxon>
        <taxon>Peloderinae</taxon>
        <taxon>Caenorhabditis</taxon>
    </lineage>
</organism>
<dbReference type="PANTHER" id="PTHR23015:SF4">
    <property type="entry name" value="DUF38 DOMAIN-CONTAINING PROTEIN-RELATED"/>
    <property type="match status" value="1"/>
</dbReference>
<dbReference type="Pfam" id="PF01827">
    <property type="entry name" value="FTH"/>
    <property type="match status" value="1"/>
</dbReference>
<dbReference type="InterPro" id="IPR002900">
    <property type="entry name" value="DUF38/FTH_CAE_spp"/>
</dbReference>
<protein>
    <recommendedName>
        <fullName evidence="1">DUF38 domain-containing protein</fullName>
    </recommendedName>
</protein>
<dbReference type="InterPro" id="IPR040161">
    <property type="entry name" value="FB224"/>
</dbReference>
<evidence type="ECO:0000313" key="3">
    <source>
        <dbReference type="Proteomes" id="UP000827892"/>
    </source>
</evidence>
<dbReference type="Proteomes" id="UP000827892">
    <property type="component" value="Chromosome V"/>
</dbReference>
<evidence type="ECO:0000313" key="2">
    <source>
        <dbReference type="EMBL" id="ULT92300.1"/>
    </source>
</evidence>
<name>A0AAE9AD20_CAEBR</name>
<gene>
    <name evidence="2" type="ORF">L3Y34_009811</name>
</gene>
<dbReference type="PANTHER" id="PTHR23015">
    <property type="entry name" value="UNCHARACTERIZED C.ELEGANS PROTEIN"/>
    <property type="match status" value="1"/>
</dbReference>
<feature type="domain" description="DUF38" evidence="1">
    <location>
        <begin position="163"/>
        <end position="276"/>
    </location>
</feature>
<evidence type="ECO:0000259" key="1">
    <source>
        <dbReference type="Pfam" id="PF01827"/>
    </source>
</evidence>
<reference evidence="2 3" key="1">
    <citation type="submission" date="2022-02" db="EMBL/GenBank/DDBJ databases">
        <title>Chromosome-level reference genomes for two strains of Caenorhabditis briggsae: an improved platform for comparative genomics.</title>
        <authorList>
            <person name="Stevens L."/>
            <person name="Andersen E.C."/>
        </authorList>
    </citation>
    <scope>NUCLEOTIDE SEQUENCE [LARGE SCALE GENOMIC DNA]</scope>
    <source>
        <strain evidence="2">QX1410_ONT</strain>
        <tissue evidence="2">Whole-organism</tissue>
    </source>
</reference>
<proteinExistence type="predicted"/>
<dbReference type="EMBL" id="CP090895">
    <property type="protein sequence ID" value="ULT92300.1"/>
    <property type="molecule type" value="Genomic_DNA"/>
</dbReference>
<sequence length="467" mass="54683">MEKIEKSGKPSIFPNIVENARRIFCCYQNNQIVPGIVQVFKRPPKEVPPSEFFDKISLRIPTDLGIHFLEISANKDSQTLEINNSEPILYERFSYGSYWSSGSKCHTIFGKPPFLAFSEDLEYLIQNQKTSIIQILKIDWKASGTKETPLKYEFSEWNKSINRFFDEFERILKSRDPQKLLKVRELQICTSDEEQVLKILKFVDPNFLKALKILNPWNLELQKSIKIEEIPKTEQWKNLEDVDIRLSIDCKNLDPFLLFLNVTIVMEKWDFEGCEQFLEKFPQPGKPKNLQFLIRNEKSRNLMIGQLKNHPEYEQAETFEFPDPEKRYFLVLDNFVTLKKIDDSSVYVEGEYMDFILNDPHQTSRLVLLFTSSNRQHVPFEELVKYVNELNDLVSVFHKNILVWTTARQTHGNFGDARFVERRCHWSDGIFGNLSEKQMAVTCGCSTTSHTSTLNCMAISRKDRLLT</sequence>
<dbReference type="AlphaFoldDB" id="A0AAE9AD20"/>